<organism evidence="3 4">
    <name type="scientific">Komagataeibacter swingsii</name>
    <dbReference type="NCBI Taxonomy" id="215220"/>
    <lineage>
        <taxon>Bacteria</taxon>
        <taxon>Pseudomonadati</taxon>
        <taxon>Pseudomonadota</taxon>
        <taxon>Alphaproteobacteria</taxon>
        <taxon>Acetobacterales</taxon>
        <taxon>Acetobacteraceae</taxon>
        <taxon>Komagataeibacter</taxon>
    </lineage>
</organism>
<evidence type="ECO:0000259" key="1">
    <source>
        <dbReference type="Pfam" id="PF01548"/>
    </source>
</evidence>
<dbReference type="Proteomes" id="UP000247371">
    <property type="component" value="Unassembled WGS sequence"/>
</dbReference>
<dbReference type="InterPro" id="IPR003346">
    <property type="entry name" value="Transposase_20"/>
</dbReference>
<dbReference type="PANTHER" id="PTHR33055:SF13">
    <property type="entry name" value="TRANSPOSASE"/>
    <property type="match status" value="1"/>
</dbReference>
<dbReference type="EMBL" id="NKUB01000026">
    <property type="protein sequence ID" value="PYD68634.1"/>
    <property type="molecule type" value="Genomic_DNA"/>
</dbReference>
<accession>A0A2V4RI67</accession>
<reference evidence="3 4" key="1">
    <citation type="submission" date="2017-07" db="EMBL/GenBank/DDBJ databases">
        <title>A draft genome sequence of Komagataeibacter swingsii LMG 22125.</title>
        <authorList>
            <person name="Skraban J."/>
            <person name="Cleenwerck I."/>
            <person name="Vandamme P."/>
            <person name="Trcek J."/>
        </authorList>
    </citation>
    <scope>NUCLEOTIDE SEQUENCE [LARGE SCALE GENOMIC DNA]</scope>
    <source>
        <strain evidence="3 4">LMG 22125</strain>
    </source>
</reference>
<dbReference type="PANTHER" id="PTHR33055">
    <property type="entry name" value="TRANSPOSASE FOR INSERTION SEQUENCE ELEMENT IS1111A"/>
    <property type="match status" value="1"/>
</dbReference>
<comment type="caution">
    <text evidence="3">The sequence shown here is derived from an EMBL/GenBank/DDBJ whole genome shotgun (WGS) entry which is preliminary data.</text>
</comment>
<sequence>MEKMTHPVAASKAELPPASITIGIDVSKDHLDAARHPGGDTVRVANTRKGQTALLRWIGDIKAVARVVFEPTGPYHRTLEERLAAVGIPQVKVNPRQARRFAEATGKLAKTDRVDALMLARYGALLDPVTRPVRTDIQNRLAELVAARRSLMRDRTATLNRLKTLTIGLLQRHARHRLRQIEAQVTSLDAATDALVAEDAHLSRRRDVLASIPGLGTVTAHALLADMPELGMMEEGQAASLAGLAPITRQSDTWRGRSFIQGGRATVRQALYMPAIVAMRFNPDLKRVYDRLIAKGKHAKIAITAIMRKLVVLANALLHKDRLWTPKAA</sequence>
<evidence type="ECO:0000259" key="2">
    <source>
        <dbReference type="Pfam" id="PF02371"/>
    </source>
</evidence>
<feature type="domain" description="Transposase IS110-like N-terminal" evidence="1">
    <location>
        <begin position="22"/>
        <end position="164"/>
    </location>
</feature>
<name>A0A2V4RI67_9PROT</name>
<evidence type="ECO:0000313" key="3">
    <source>
        <dbReference type="EMBL" id="PYD68634.1"/>
    </source>
</evidence>
<keyword evidence="4" id="KW-1185">Reference proteome</keyword>
<dbReference type="AlphaFoldDB" id="A0A2V4RI67"/>
<dbReference type="NCBIfam" id="NF033542">
    <property type="entry name" value="transpos_IS110"/>
    <property type="match status" value="1"/>
</dbReference>
<feature type="domain" description="Transposase IS116/IS110/IS902 C-terminal" evidence="2">
    <location>
        <begin position="208"/>
        <end position="289"/>
    </location>
</feature>
<dbReference type="GO" id="GO:0004803">
    <property type="term" value="F:transposase activity"/>
    <property type="evidence" value="ECO:0007669"/>
    <property type="project" value="InterPro"/>
</dbReference>
<dbReference type="GO" id="GO:0003677">
    <property type="term" value="F:DNA binding"/>
    <property type="evidence" value="ECO:0007669"/>
    <property type="project" value="InterPro"/>
</dbReference>
<dbReference type="Pfam" id="PF01548">
    <property type="entry name" value="DEDD_Tnp_IS110"/>
    <property type="match status" value="1"/>
</dbReference>
<gene>
    <name evidence="3" type="ORF">CFR76_14095</name>
</gene>
<protein>
    <submittedName>
        <fullName evidence="3">IS110 family transposase</fullName>
    </submittedName>
</protein>
<evidence type="ECO:0000313" key="4">
    <source>
        <dbReference type="Proteomes" id="UP000247371"/>
    </source>
</evidence>
<dbReference type="GO" id="GO:0006313">
    <property type="term" value="P:DNA transposition"/>
    <property type="evidence" value="ECO:0007669"/>
    <property type="project" value="InterPro"/>
</dbReference>
<dbReference type="Pfam" id="PF02371">
    <property type="entry name" value="Transposase_20"/>
    <property type="match status" value="1"/>
</dbReference>
<dbReference type="InterPro" id="IPR002525">
    <property type="entry name" value="Transp_IS110-like_N"/>
</dbReference>
<dbReference type="InterPro" id="IPR047650">
    <property type="entry name" value="Transpos_IS110"/>
</dbReference>
<proteinExistence type="predicted"/>